<organism evidence="1 2">
    <name type="scientific">Jaapia argillacea MUCL 33604</name>
    <dbReference type="NCBI Taxonomy" id="933084"/>
    <lineage>
        <taxon>Eukaryota</taxon>
        <taxon>Fungi</taxon>
        <taxon>Dikarya</taxon>
        <taxon>Basidiomycota</taxon>
        <taxon>Agaricomycotina</taxon>
        <taxon>Agaricomycetes</taxon>
        <taxon>Agaricomycetidae</taxon>
        <taxon>Jaapiales</taxon>
        <taxon>Jaapiaceae</taxon>
        <taxon>Jaapia</taxon>
    </lineage>
</organism>
<accession>A0A067PPU5</accession>
<dbReference type="AlphaFoldDB" id="A0A067PPU5"/>
<keyword evidence="2" id="KW-1185">Reference proteome</keyword>
<dbReference type="Proteomes" id="UP000027265">
    <property type="component" value="Unassembled WGS sequence"/>
</dbReference>
<protein>
    <submittedName>
        <fullName evidence="1">Uncharacterized protein</fullName>
    </submittedName>
</protein>
<dbReference type="EMBL" id="KL197724">
    <property type="protein sequence ID" value="KDQ55830.1"/>
    <property type="molecule type" value="Genomic_DNA"/>
</dbReference>
<evidence type="ECO:0000313" key="2">
    <source>
        <dbReference type="Proteomes" id="UP000027265"/>
    </source>
</evidence>
<reference evidence="2" key="1">
    <citation type="journal article" date="2014" name="Proc. Natl. Acad. Sci. U.S.A.">
        <title>Extensive sampling of basidiomycete genomes demonstrates inadequacy of the white-rot/brown-rot paradigm for wood decay fungi.</title>
        <authorList>
            <person name="Riley R."/>
            <person name="Salamov A.A."/>
            <person name="Brown D.W."/>
            <person name="Nagy L.G."/>
            <person name="Floudas D."/>
            <person name="Held B.W."/>
            <person name="Levasseur A."/>
            <person name="Lombard V."/>
            <person name="Morin E."/>
            <person name="Otillar R."/>
            <person name="Lindquist E.A."/>
            <person name="Sun H."/>
            <person name="LaButti K.M."/>
            <person name="Schmutz J."/>
            <person name="Jabbour D."/>
            <person name="Luo H."/>
            <person name="Baker S.E."/>
            <person name="Pisabarro A.G."/>
            <person name="Walton J.D."/>
            <person name="Blanchette R.A."/>
            <person name="Henrissat B."/>
            <person name="Martin F."/>
            <person name="Cullen D."/>
            <person name="Hibbett D.S."/>
            <person name="Grigoriev I.V."/>
        </authorList>
    </citation>
    <scope>NUCLEOTIDE SEQUENCE [LARGE SCALE GENOMIC DNA]</scope>
    <source>
        <strain evidence="2">MUCL 33604</strain>
    </source>
</reference>
<evidence type="ECO:0000313" key="1">
    <source>
        <dbReference type="EMBL" id="KDQ55830.1"/>
    </source>
</evidence>
<dbReference type="HOGENOM" id="CLU_2922914_0_0_1"/>
<sequence length="61" mass="7187">MRFPTVSEIQSDHHREILQSSRLCGTRGKRYITTEGTCIRWDRYAATRDQETSTDYMKAMT</sequence>
<dbReference type="InParanoid" id="A0A067PPU5"/>
<proteinExistence type="predicted"/>
<name>A0A067PPU5_9AGAM</name>
<gene>
    <name evidence="1" type="ORF">JAAARDRAFT_59793</name>
</gene>